<name>A0A397VEW5_9GLOM</name>
<feature type="transmembrane region" description="Helical" evidence="1">
    <location>
        <begin position="38"/>
        <end position="59"/>
    </location>
</feature>
<gene>
    <name evidence="3" type="ORF">C2G38_2080616</name>
</gene>
<evidence type="ECO:0000313" key="4">
    <source>
        <dbReference type="Proteomes" id="UP000266673"/>
    </source>
</evidence>
<keyword evidence="1" id="KW-0812">Transmembrane</keyword>
<feature type="transmembrane region" description="Helical" evidence="1">
    <location>
        <begin position="126"/>
        <end position="149"/>
    </location>
</feature>
<feature type="transmembrane region" description="Helical" evidence="1">
    <location>
        <begin position="66"/>
        <end position="84"/>
    </location>
</feature>
<keyword evidence="1" id="KW-1133">Transmembrane helix</keyword>
<keyword evidence="4" id="KW-1185">Reference proteome</keyword>
<evidence type="ECO:0000313" key="3">
    <source>
        <dbReference type="EMBL" id="RIB20532.1"/>
    </source>
</evidence>
<dbReference type="OrthoDB" id="2449676at2759"/>
<reference evidence="3 4" key="1">
    <citation type="submission" date="2018-06" db="EMBL/GenBank/DDBJ databases">
        <title>Comparative genomics reveals the genomic features of Rhizophagus irregularis, R. cerebriforme, R. diaphanum and Gigaspora rosea, and their symbiotic lifestyle signature.</title>
        <authorList>
            <person name="Morin E."/>
            <person name="San Clemente H."/>
            <person name="Chen E.C.H."/>
            <person name="De La Providencia I."/>
            <person name="Hainaut M."/>
            <person name="Kuo A."/>
            <person name="Kohler A."/>
            <person name="Murat C."/>
            <person name="Tang N."/>
            <person name="Roy S."/>
            <person name="Loubradou J."/>
            <person name="Henrissat B."/>
            <person name="Grigoriev I.V."/>
            <person name="Corradi N."/>
            <person name="Roux C."/>
            <person name="Martin F.M."/>
        </authorList>
    </citation>
    <scope>NUCLEOTIDE SEQUENCE [LARGE SCALE GENOMIC DNA]</scope>
    <source>
        <strain evidence="3 4">DAOM 194757</strain>
    </source>
</reference>
<feature type="transmembrane region" description="Helical" evidence="1">
    <location>
        <begin position="186"/>
        <end position="205"/>
    </location>
</feature>
<feature type="transmembrane region" description="Helical" evidence="1">
    <location>
        <begin position="96"/>
        <end position="114"/>
    </location>
</feature>
<evidence type="ECO:0000256" key="1">
    <source>
        <dbReference type="SAM" id="Phobius"/>
    </source>
</evidence>
<evidence type="ECO:0000256" key="2">
    <source>
        <dbReference type="SAM" id="SignalP"/>
    </source>
</evidence>
<feature type="signal peptide" evidence="2">
    <location>
        <begin position="1"/>
        <end position="22"/>
    </location>
</feature>
<proteinExistence type="predicted"/>
<dbReference type="AlphaFoldDB" id="A0A397VEW5"/>
<organism evidence="3 4">
    <name type="scientific">Gigaspora rosea</name>
    <dbReference type="NCBI Taxonomy" id="44941"/>
    <lineage>
        <taxon>Eukaryota</taxon>
        <taxon>Fungi</taxon>
        <taxon>Fungi incertae sedis</taxon>
        <taxon>Mucoromycota</taxon>
        <taxon>Glomeromycotina</taxon>
        <taxon>Glomeromycetes</taxon>
        <taxon>Diversisporales</taxon>
        <taxon>Gigasporaceae</taxon>
        <taxon>Gigaspora</taxon>
    </lineage>
</organism>
<sequence>MLEMVSYKFLYFLTCLFPIVSAELQYSNMFNYGTKEYALYFTVTVILLMLMTPMHTLFSVSTFFKVTFFIVSIIFVEVIFPHIFSYMTEVFNTRTIILLSISGLLIDFLIIGLIPKKEEFSRTIMAIFFFFGLIYTCVLIYLIVIVFKLFFDFEIHIPLLSVTLGVVAGVVMIIRAISCSDCRQNFATIIVSVLLILGGIDYYIFLMLS</sequence>
<dbReference type="Proteomes" id="UP000266673">
    <property type="component" value="Unassembled WGS sequence"/>
</dbReference>
<feature type="chain" id="PRO_5017302313" evidence="2">
    <location>
        <begin position="23"/>
        <end position="209"/>
    </location>
</feature>
<protein>
    <submittedName>
        <fullName evidence="3">Uncharacterized protein</fullName>
    </submittedName>
</protein>
<feature type="transmembrane region" description="Helical" evidence="1">
    <location>
        <begin position="155"/>
        <end position="174"/>
    </location>
</feature>
<comment type="caution">
    <text evidence="3">The sequence shown here is derived from an EMBL/GenBank/DDBJ whole genome shotgun (WGS) entry which is preliminary data.</text>
</comment>
<keyword evidence="2" id="KW-0732">Signal</keyword>
<dbReference type="EMBL" id="QKWP01000412">
    <property type="protein sequence ID" value="RIB20532.1"/>
    <property type="molecule type" value="Genomic_DNA"/>
</dbReference>
<accession>A0A397VEW5</accession>
<keyword evidence="1" id="KW-0472">Membrane</keyword>